<evidence type="ECO:0000256" key="2">
    <source>
        <dbReference type="RuleBase" id="RU003875"/>
    </source>
</evidence>
<dbReference type="Proteomes" id="UP000422232">
    <property type="component" value="Chromosome"/>
</dbReference>
<dbReference type="SUPFAM" id="SSF47240">
    <property type="entry name" value="Ferritin-like"/>
    <property type="match status" value="1"/>
</dbReference>
<evidence type="ECO:0000256" key="1">
    <source>
        <dbReference type="ARBA" id="ARBA00009497"/>
    </source>
</evidence>
<evidence type="ECO:0000313" key="5">
    <source>
        <dbReference type="Proteomes" id="UP000422232"/>
    </source>
</evidence>
<dbReference type="InterPro" id="IPR023188">
    <property type="entry name" value="DPS_DNA-bd_CS"/>
</dbReference>
<feature type="domain" description="Ferritin/DPS" evidence="3">
    <location>
        <begin position="18"/>
        <end position="155"/>
    </location>
</feature>
<reference evidence="4 5" key="1">
    <citation type="submission" date="2019-04" db="EMBL/GenBank/DDBJ databases">
        <title>Complete genome sequencing of Piscirickettsia salmonis strain Psal-009.</title>
        <authorList>
            <person name="Schober I."/>
            <person name="Bunk B."/>
            <person name="Sproer C."/>
            <person name="Carril G.P."/>
            <person name="Riedel T."/>
            <person name="Flores-Herrera P.A."/>
            <person name="Nourdin-Galindo G."/>
            <person name="Marshall S.H."/>
            <person name="Overmann J."/>
        </authorList>
    </citation>
    <scope>NUCLEOTIDE SEQUENCE [LARGE SCALE GENOMIC DNA]</scope>
    <source>
        <strain evidence="4 5">Psal-009</strain>
    </source>
</reference>
<protein>
    <submittedName>
        <fullName evidence="4">DNA protection during starvation protein</fullName>
        <ecNumber evidence="4">1.16.-.-</ecNumber>
    </submittedName>
</protein>
<dbReference type="CDD" id="cd01043">
    <property type="entry name" value="DPS"/>
    <property type="match status" value="1"/>
</dbReference>
<comment type="similarity">
    <text evidence="1 2">Belongs to the Dps family.</text>
</comment>
<dbReference type="RefSeq" id="WP_016210615.1">
    <property type="nucleotide sequence ID" value="NZ_CP012413.1"/>
</dbReference>
<dbReference type="AlphaFoldDB" id="A0A9Q6PT89"/>
<proteinExistence type="inferred from homology"/>
<dbReference type="PROSITE" id="PS00818">
    <property type="entry name" value="DPS_1"/>
    <property type="match status" value="1"/>
</dbReference>
<dbReference type="PANTHER" id="PTHR42932">
    <property type="entry name" value="GENERAL STRESS PROTEIN 20U"/>
    <property type="match status" value="1"/>
</dbReference>
<dbReference type="PROSITE" id="PS00819">
    <property type="entry name" value="DPS_2"/>
    <property type="match status" value="1"/>
</dbReference>
<dbReference type="PANTHER" id="PTHR42932:SF1">
    <property type="entry name" value="GENERAL STRESS PROTEIN 20U"/>
    <property type="match status" value="1"/>
</dbReference>
<keyword evidence="4" id="KW-0560">Oxidoreductase</keyword>
<sequence>MTENMIGLDKEKSKKISEKLNKLLANYQLFYMNTRGFHWNVQGPQFFELHAKFEEIYNNLLTKVDEIAERILTLGESPAHAYSIYLGQTEVKEAINITDGKMCVRSIIEGYGVVIRLQRELLTCAADSDDEGTVALVSGYITEQEKQLWMLSAYLS</sequence>
<dbReference type="InterPro" id="IPR008331">
    <property type="entry name" value="Ferritin_DPS_dom"/>
</dbReference>
<dbReference type="EMBL" id="CP038908">
    <property type="protein sequence ID" value="QGO06925.1"/>
    <property type="molecule type" value="Genomic_DNA"/>
</dbReference>
<name>A0A9Q6PT89_PISSA</name>
<dbReference type="InterPro" id="IPR012347">
    <property type="entry name" value="Ferritin-like"/>
</dbReference>
<gene>
    <name evidence="4" type="primary">dps_2</name>
    <name evidence="4" type="ORF">Psal009_02860</name>
</gene>
<dbReference type="Gene3D" id="1.20.1260.10">
    <property type="match status" value="1"/>
</dbReference>
<dbReference type="GeneID" id="66740002"/>
<dbReference type="EC" id="1.16.-.-" evidence="4"/>
<accession>A0A9Q6PT89</accession>
<keyword evidence="5" id="KW-1185">Reference proteome</keyword>
<dbReference type="Pfam" id="PF00210">
    <property type="entry name" value="Ferritin"/>
    <property type="match status" value="1"/>
</dbReference>
<evidence type="ECO:0000313" key="4">
    <source>
        <dbReference type="EMBL" id="QGO06925.1"/>
    </source>
</evidence>
<dbReference type="PIRSF" id="PIRSF005900">
    <property type="entry name" value="Dps"/>
    <property type="match status" value="1"/>
</dbReference>
<dbReference type="GO" id="GO:0008199">
    <property type="term" value="F:ferric iron binding"/>
    <property type="evidence" value="ECO:0007669"/>
    <property type="project" value="InterPro"/>
</dbReference>
<dbReference type="InterPro" id="IPR002177">
    <property type="entry name" value="DPS_DNA-bd"/>
</dbReference>
<evidence type="ECO:0000259" key="3">
    <source>
        <dbReference type="Pfam" id="PF00210"/>
    </source>
</evidence>
<dbReference type="GO" id="GO:0016722">
    <property type="term" value="F:oxidoreductase activity, acting on metal ions"/>
    <property type="evidence" value="ECO:0007669"/>
    <property type="project" value="InterPro"/>
</dbReference>
<organism evidence="4 5">
    <name type="scientific">Piscirickettsia salmonis</name>
    <dbReference type="NCBI Taxonomy" id="1238"/>
    <lineage>
        <taxon>Bacteria</taxon>
        <taxon>Pseudomonadati</taxon>
        <taxon>Pseudomonadota</taxon>
        <taxon>Gammaproteobacteria</taxon>
        <taxon>Thiotrichales</taxon>
        <taxon>Piscirickettsiaceae</taxon>
        <taxon>Piscirickettsia</taxon>
    </lineage>
</organism>
<dbReference type="InterPro" id="IPR009078">
    <property type="entry name" value="Ferritin-like_SF"/>
</dbReference>
<dbReference type="PRINTS" id="PR01346">
    <property type="entry name" value="HELNAPAPROT"/>
</dbReference>